<reference evidence="1 2" key="1">
    <citation type="submission" date="2023-08" db="EMBL/GenBank/DDBJ databases">
        <authorList>
            <person name="Folkvardsen B D."/>
            <person name="Norman A."/>
        </authorList>
    </citation>
    <scope>NUCLEOTIDE SEQUENCE [LARGE SCALE GENOMIC DNA]</scope>
    <source>
        <strain evidence="1 2">Mu0083</strain>
    </source>
</reference>
<keyword evidence="2" id="KW-1185">Reference proteome</keyword>
<accession>A0ABM9L6J4</accession>
<dbReference type="EMBL" id="OY726394">
    <property type="protein sequence ID" value="CAJ1493249.1"/>
    <property type="molecule type" value="Genomic_DNA"/>
</dbReference>
<dbReference type="Proteomes" id="UP001190336">
    <property type="component" value="Chromosome"/>
</dbReference>
<evidence type="ECO:0000313" key="2">
    <source>
        <dbReference type="Proteomes" id="UP001190336"/>
    </source>
</evidence>
<proteinExistence type="predicted"/>
<dbReference type="RefSeq" id="WP_308474870.1">
    <property type="nucleotide sequence ID" value="NZ_OY726394.1"/>
</dbReference>
<evidence type="ECO:0000313" key="1">
    <source>
        <dbReference type="EMBL" id="CAJ1493249.1"/>
    </source>
</evidence>
<organism evidence="1 2">
    <name type="scientific">[Mycobacterium] kokjensenii</name>
    <dbReference type="NCBI Taxonomy" id="3064287"/>
    <lineage>
        <taxon>Bacteria</taxon>
        <taxon>Bacillati</taxon>
        <taxon>Actinomycetota</taxon>
        <taxon>Actinomycetes</taxon>
        <taxon>Mycobacteriales</taxon>
        <taxon>Mycobacteriaceae</taxon>
        <taxon>Mycolicibacter</taxon>
    </lineage>
</organism>
<gene>
    <name evidence="1" type="ORF">MU0083_000222</name>
</gene>
<name>A0ABM9L6J4_9MYCO</name>
<sequence>MGVFMLVAGLLLAADVLALVLGAKTPRVFGALRRHDGEAIFRHPLTFRTAADVTTVADQIAADMASDQPDGASAYRLTTAEPVADSSLYVLIFRAGDESGSRTVMETSVVLTPADGGTTGSVGVEAWRTVGGAVDTAALLSARSVRDRVRRAVTGLDAQAEFSESR</sequence>
<protein>
    <submittedName>
        <fullName evidence="1">Uncharacterized protein</fullName>
    </submittedName>
</protein>